<keyword evidence="1" id="KW-1133">Transmembrane helix</keyword>
<accession>A0A0G1N4V1</accession>
<evidence type="ECO:0000313" key="3">
    <source>
        <dbReference type="Proteomes" id="UP000034727"/>
    </source>
</evidence>
<reference evidence="2 3" key="1">
    <citation type="journal article" date="2015" name="Nature">
        <title>rRNA introns, odd ribosomes, and small enigmatic genomes across a large radiation of phyla.</title>
        <authorList>
            <person name="Brown C.T."/>
            <person name="Hug L.A."/>
            <person name="Thomas B.C."/>
            <person name="Sharon I."/>
            <person name="Castelle C.J."/>
            <person name="Singh A."/>
            <person name="Wilkins M.J."/>
            <person name="Williams K.H."/>
            <person name="Banfield J.F."/>
        </authorList>
    </citation>
    <scope>NUCLEOTIDE SEQUENCE [LARGE SCALE GENOMIC DNA]</scope>
</reference>
<dbReference type="EMBL" id="LCLJ01000006">
    <property type="protein sequence ID" value="KKU15606.1"/>
    <property type="molecule type" value="Genomic_DNA"/>
</dbReference>
<sequence>MGKTTEKIKSIAAAALIPNIIAASALVFVLFPRRAAAQSAASKFASACVGGLVESILGNKVTSEIEKAADKFTDKMNPINTLTGSVPVDDVNTRAELKSQIKTSALENCLLAAKDIAMRVAREILKKQILDQIVDQTIRWIQDGTQPKFVEDFGQFVSDSANAGIGEAIREIGLGEFCDSPLKARILIGLQTPPRFYEGSSCTLDDVVGNIEAFKENFQNGGWIGIQEAASPQNNRHGAYLLAMEKVIEETEKQEKISEAKLAGGGGFLPQEVCTEWALINSLGGLVKENGREIVRASNPPRKVSDPPPIPADAPPEAVRWVCNTIAVTTPSKTIGDTISRVVNSDIDYILSSDELVDYAAALSTAVVNRLTKEAVVGLKNLTTKDSSEHETNIANAATSYGDSVVGVSIKSGVETGTIEDIRALSTELFTYIEQTSSTLNRITSANSGLLLALDNVGPNLRGLTQCLLANALFELRPAEFLPTETLDEAVSREGVWIPERRAKINGFIVSANDLKVKTNNPAYSVSELSSLLSQIQDDVGDLIVELNAELTTVNSFKSAAESNRDRCNSGL</sequence>
<dbReference type="Proteomes" id="UP000034727">
    <property type="component" value="Unassembled WGS sequence"/>
</dbReference>
<name>A0A0G1N4V1_9BACT</name>
<organism evidence="2 3">
    <name type="scientific">Candidatus Jorgensenbacteria bacterium GW2011_GWA2_45_9</name>
    <dbReference type="NCBI Taxonomy" id="1618663"/>
    <lineage>
        <taxon>Bacteria</taxon>
        <taxon>Candidatus Joergenseniibacteriota</taxon>
    </lineage>
</organism>
<keyword evidence="1" id="KW-0812">Transmembrane</keyword>
<feature type="transmembrane region" description="Helical" evidence="1">
    <location>
        <begin position="12"/>
        <end position="31"/>
    </location>
</feature>
<dbReference type="AlphaFoldDB" id="A0A0G1N4V1"/>
<gene>
    <name evidence="2" type="ORF">UX22_C0006G0014</name>
</gene>
<proteinExistence type="predicted"/>
<evidence type="ECO:0000256" key="1">
    <source>
        <dbReference type="SAM" id="Phobius"/>
    </source>
</evidence>
<comment type="caution">
    <text evidence="2">The sequence shown here is derived from an EMBL/GenBank/DDBJ whole genome shotgun (WGS) entry which is preliminary data.</text>
</comment>
<protein>
    <submittedName>
        <fullName evidence="2">Uncharacterized protein</fullName>
    </submittedName>
</protein>
<evidence type="ECO:0000313" key="2">
    <source>
        <dbReference type="EMBL" id="KKU15606.1"/>
    </source>
</evidence>
<keyword evidence="1" id="KW-0472">Membrane</keyword>